<keyword evidence="2" id="KW-0378">Hydrolase</keyword>
<dbReference type="STRING" id="403833.Pmob_0798"/>
<dbReference type="Pfam" id="PF01844">
    <property type="entry name" value="HNH"/>
    <property type="match status" value="1"/>
</dbReference>
<evidence type="ECO:0000313" key="3">
    <source>
        <dbReference type="Proteomes" id="UP000000789"/>
    </source>
</evidence>
<dbReference type="Proteomes" id="UP000000789">
    <property type="component" value="Chromosome"/>
</dbReference>
<dbReference type="PANTHER" id="PTHR33877:SF2">
    <property type="entry name" value="OS07G0170200 PROTEIN"/>
    <property type="match status" value="1"/>
</dbReference>
<dbReference type="InterPro" id="IPR047693">
    <property type="entry name" value="RNA-guided_IscB-like"/>
</dbReference>
<dbReference type="InterPro" id="IPR052892">
    <property type="entry name" value="NA-targeting_endonuclease"/>
</dbReference>
<name>A9BHB3_PETMO</name>
<sequence>MEKESVQRVFVLDKNKQPLMPCHPARARELLKKGKAAVFRYHPFTIILKDREGGDTQPIQVKIDPGSKITGVTLVGDFKNGKKVIWGAEIHHRGQSIKKALDTRRGVRRSRRNRKIRYRIARFDNRKRSKGWLPPSLISRVENILTWIKRIRRFSPITGISLELVRFDTQKLQDPEINGIEYQRGTLYGYEIKEYLLEKWGRKCVYCGKENVPLEIEHIVPKSKGGSDRISNLTLACHECNQKKGNQSIEEFLTNNPERLKQIKSESKRPLKDTAALNATRWYIFNQLRGNSLTAGKEELPIEVGTGGRTKYNRETQNYPKKHWIDAACVGESGQNVQIEPDMQVLEIKAMGHGMRRMCFVDKYGFPKKYRPKERTYMGYKTGDIVLAVIPKGKNMGIHIGRIAIRHRPSFLLNGVGDVHPKYLTLLQKNDGYGYQIS</sequence>
<evidence type="ECO:0000313" key="2">
    <source>
        <dbReference type="EMBL" id="ABX31522.1"/>
    </source>
</evidence>
<dbReference type="GO" id="GO:0004519">
    <property type="term" value="F:endonuclease activity"/>
    <property type="evidence" value="ECO:0007669"/>
    <property type="project" value="UniProtKB-KW"/>
</dbReference>
<feature type="domain" description="HNH nuclease" evidence="1">
    <location>
        <begin position="191"/>
        <end position="242"/>
    </location>
</feature>
<dbReference type="InterPro" id="IPR003615">
    <property type="entry name" value="HNH_nuc"/>
</dbReference>
<dbReference type="Gene3D" id="1.10.30.50">
    <property type="match status" value="1"/>
</dbReference>
<reference evidence="2" key="1">
    <citation type="submission" date="2007-11" db="EMBL/GenBank/DDBJ databases">
        <title>Complete sequence of Petroga mobilis SJ95.</title>
        <authorList>
            <consortium name="US DOE Joint Genome Institute"/>
            <person name="Copeland A."/>
            <person name="Lucas S."/>
            <person name="Lapidus A."/>
            <person name="Barry K."/>
            <person name="Glavina del Rio T."/>
            <person name="Dalin E."/>
            <person name="Tice H."/>
            <person name="Pitluck S."/>
            <person name="Meincke L."/>
            <person name="Brettin T."/>
            <person name="Bruce D."/>
            <person name="Detter J.C."/>
            <person name="Han C."/>
            <person name="Kuske C.R."/>
            <person name="Schmutz J."/>
            <person name="Larimer F."/>
            <person name="Land M."/>
            <person name="Hauser L."/>
            <person name="Kyrpides N."/>
            <person name="Mikhailova N."/>
            <person name="Noll K."/>
            <person name="Richardson P."/>
        </authorList>
    </citation>
    <scope>NUCLEOTIDE SEQUENCE [LARGE SCALE GENOMIC DNA]</scope>
    <source>
        <strain evidence="2">SJ95</strain>
    </source>
</reference>
<protein>
    <submittedName>
        <fullName evidence="2">HNH endonuclease</fullName>
    </submittedName>
</protein>
<dbReference type="eggNOG" id="COG1403">
    <property type="taxonomic scope" value="Bacteria"/>
</dbReference>
<dbReference type="OrthoDB" id="9779761at2"/>
<dbReference type="RefSeq" id="WP_012208625.1">
    <property type="nucleotide sequence ID" value="NC_010003.1"/>
</dbReference>
<dbReference type="InterPro" id="IPR002711">
    <property type="entry name" value="HNH"/>
</dbReference>
<keyword evidence="2" id="KW-0255">Endonuclease</keyword>
<dbReference type="PANTHER" id="PTHR33877">
    <property type="entry name" value="SLL1193 PROTEIN"/>
    <property type="match status" value="1"/>
</dbReference>
<organism evidence="2 3">
    <name type="scientific">Petrotoga mobilis (strain DSM 10674 / SJ95)</name>
    <dbReference type="NCBI Taxonomy" id="403833"/>
    <lineage>
        <taxon>Bacteria</taxon>
        <taxon>Thermotogati</taxon>
        <taxon>Thermotogota</taxon>
        <taxon>Thermotogae</taxon>
        <taxon>Petrotogales</taxon>
        <taxon>Petrotogaceae</taxon>
        <taxon>Petrotoga</taxon>
    </lineage>
</organism>
<keyword evidence="2" id="KW-0540">Nuclease</keyword>
<dbReference type="HOGENOM" id="CLU_036716_0_0_0"/>
<evidence type="ECO:0000259" key="1">
    <source>
        <dbReference type="SMART" id="SM00507"/>
    </source>
</evidence>
<accession>A9BHB3</accession>
<dbReference type="SMART" id="SM00507">
    <property type="entry name" value="HNHc"/>
    <property type="match status" value="1"/>
</dbReference>
<proteinExistence type="predicted"/>
<dbReference type="EMBL" id="CP000879">
    <property type="protein sequence ID" value="ABX31522.1"/>
    <property type="molecule type" value="Genomic_DNA"/>
</dbReference>
<dbReference type="NCBIfam" id="NF040563">
    <property type="entry name" value="guided_IscB"/>
    <property type="match status" value="1"/>
</dbReference>
<dbReference type="AlphaFoldDB" id="A9BHB3"/>
<dbReference type="Pfam" id="PF14239">
    <property type="entry name" value="RRXRR"/>
    <property type="match status" value="1"/>
</dbReference>
<dbReference type="KEGG" id="pmo:Pmob_0798"/>
<gene>
    <name evidence="2" type="ordered locus">Pmob_0798</name>
</gene>
<dbReference type="CDD" id="cd00085">
    <property type="entry name" value="HNHc"/>
    <property type="match status" value="1"/>
</dbReference>
<dbReference type="InterPro" id="IPR025938">
    <property type="entry name" value="RRXRR_dom"/>
</dbReference>
<keyword evidence="3" id="KW-1185">Reference proteome</keyword>